<proteinExistence type="predicted"/>
<dbReference type="Proteomes" id="UP001060085">
    <property type="component" value="Linkage Group LG03"/>
</dbReference>
<name>A0ACC0BFD7_CATRO</name>
<reference evidence="2" key="1">
    <citation type="journal article" date="2023" name="Nat. Plants">
        <title>Single-cell RNA sequencing provides a high-resolution roadmap for understanding the multicellular compartmentation of specialized metabolism.</title>
        <authorList>
            <person name="Sun S."/>
            <person name="Shen X."/>
            <person name="Li Y."/>
            <person name="Li Y."/>
            <person name="Wang S."/>
            <person name="Li R."/>
            <person name="Zhang H."/>
            <person name="Shen G."/>
            <person name="Guo B."/>
            <person name="Wei J."/>
            <person name="Xu J."/>
            <person name="St-Pierre B."/>
            <person name="Chen S."/>
            <person name="Sun C."/>
        </authorList>
    </citation>
    <scope>NUCLEOTIDE SEQUENCE [LARGE SCALE GENOMIC DNA]</scope>
</reference>
<evidence type="ECO:0000313" key="1">
    <source>
        <dbReference type="EMBL" id="KAI5671334.1"/>
    </source>
</evidence>
<keyword evidence="2" id="KW-1185">Reference proteome</keyword>
<gene>
    <name evidence="1" type="ORF">M9H77_11698</name>
</gene>
<organism evidence="1 2">
    <name type="scientific">Catharanthus roseus</name>
    <name type="common">Madagascar periwinkle</name>
    <name type="synonym">Vinca rosea</name>
    <dbReference type="NCBI Taxonomy" id="4058"/>
    <lineage>
        <taxon>Eukaryota</taxon>
        <taxon>Viridiplantae</taxon>
        <taxon>Streptophyta</taxon>
        <taxon>Embryophyta</taxon>
        <taxon>Tracheophyta</taxon>
        <taxon>Spermatophyta</taxon>
        <taxon>Magnoliopsida</taxon>
        <taxon>eudicotyledons</taxon>
        <taxon>Gunneridae</taxon>
        <taxon>Pentapetalae</taxon>
        <taxon>asterids</taxon>
        <taxon>lamiids</taxon>
        <taxon>Gentianales</taxon>
        <taxon>Apocynaceae</taxon>
        <taxon>Rauvolfioideae</taxon>
        <taxon>Vinceae</taxon>
        <taxon>Catharanthinae</taxon>
        <taxon>Catharanthus</taxon>
    </lineage>
</organism>
<sequence length="205" mass="23496">MSLMIFERDKREEMKERYCDISSPLNSLPSEEMNLFTNSNNHFLAFFSQSVQKFEAQNMENEESLDYNIKSQFLDFLTTIRGTKPIHGIKAKGEGMGKELSVGYEDTLISLSLNHFLLCHELSFKELKLFLELNSSYVILVGNCMVNPFTCELAPDIDHMFKCSSPCAYLEKELLVSIARINHITMTLGMSYTIMETSRILLQSS</sequence>
<dbReference type="EMBL" id="CM044703">
    <property type="protein sequence ID" value="KAI5671334.1"/>
    <property type="molecule type" value="Genomic_DNA"/>
</dbReference>
<accession>A0ACC0BFD7</accession>
<evidence type="ECO:0000313" key="2">
    <source>
        <dbReference type="Proteomes" id="UP001060085"/>
    </source>
</evidence>
<comment type="caution">
    <text evidence="1">The sequence shown here is derived from an EMBL/GenBank/DDBJ whole genome shotgun (WGS) entry which is preliminary data.</text>
</comment>
<protein>
    <submittedName>
        <fullName evidence="1">Uncharacterized protein</fullName>
    </submittedName>
</protein>